<dbReference type="EMBL" id="LR798249">
    <property type="protein sequence ID" value="CAB5218006.1"/>
    <property type="molecule type" value="Genomic_DNA"/>
</dbReference>
<organism evidence="1">
    <name type="scientific">uncultured Caudovirales phage</name>
    <dbReference type="NCBI Taxonomy" id="2100421"/>
    <lineage>
        <taxon>Viruses</taxon>
        <taxon>Duplodnaviria</taxon>
        <taxon>Heunggongvirae</taxon>
        <taxon>Uroviricota</taxon>
        <taxon>Caudoviricetes</taxon>
        <taxon>Peduoviridae</taxon>
        <taxon>Maltschvirus</taxon>
        <taxon>Maltschvirus maltsch</taxon>
    </lineage>
</organism>
<accession>A0A6J7WJX0</accession>
<protein>
    <submittedName>
        <fullName evidence="1">Uncharacterized protein</fullName>
    </submittedName>
</protein>
<reference evidence="1" key="1">
    <citation type="submission" date="2020-05" db="EMBL/GenBank/DDBJ databases">
        <authorList>
            <person name="Chiriac C."/>
            <person name="Salcher M."/>
            <person name="Ghai R."/>
            <person name="Kavagutti S V."/>
        </authorList>
    </citation>
    <scope>NUCLEOTIDE SEQUENCE</scope>
</reference>
<sequence length="82" mass="8980">MENTINTPAPAEQPVRCHVVTQIGSGNRLHLSIKNPNLGRLYPACGSDSPRSRAREITYRTFADIDCTTCRKRAIALGLITA</sequence>
<proteinExistence type="predicted"/>
<evidence type="ECO:0000313" key="1">
    <source>
        <dbReference type="EMBL" id="CAB5218006.1"/>
    </source>
</evidence>
<name>A0A6J7WJX0_9CAUD</name>
<gene>
    <name evidence="1" type="ORF">UFOVP201_42</name>
</gene>